<sequence length="987" mass="113628">MSTTWKTRNFANEEFNRRMQLLGSIATTIFLVCTILGTGGYYNSLKAPPAAPMVCPPPICKLMLPDPKNSEKTGRKARSTEWSDGKNTLFGQAFGHVDKKLDIQNDVKNEKLSVPLVWFRDHCRSHTNYNTKTNQRRSNFTDLFEKAGLSLETSAPVRFDPLLQLLTIYWNDGSESQFKSSDILDWSLLNHKDDDNRITRTLWDQEILKKVLSISSENLDVGTLARLFLEYGVVSIDGVDSTNEEATRKLCERIAPYCSTIFEDFWTFGVEEKNSITGKEDLDREDTAYSNEAIGPHTDGTYFEHPPGIQVFHCLKAATDGGETVLVDGFSAAEELRNHFPRFFNILCETLVEHHYLEGLNKANMENKQFRQIHARALQSPVITLMEDKITHIRYNPYDRAPMRIYKTGQNDNLKKTVEFYEAYEKFSQIINRSSQALKVSLEPGTVIFIDNFRVLHGRTAFKGSRKIFWVVLHVCGTNIMDFIMNTYVFQYLPFDVSDDWKKTITGKAVDLVRFADWLCKAQDIRKYFDNHTSFFVAELIFFFLCALTFIHAYRHGNRYLYVWLGILIHALNVENLCYWIPELDNFWQAQGFLTLFGMRAPLYIMLGIYHMFDYVSYVFVQRMHLPWWAEGPAVGLGAVMLDVPYDIMGVKLVWWTWHDTDPNIFDRMYWVPWNSYYFHACFACSFVWILNGSRKLLLHDYYDWKKFGREFLCCFLAGTLAFWLGTLQFAMLYHPVHDVFGVHSEITTLIFLGLYAVIVYTADRRNSNPNAHTGNPYWFDELSLAVCVHYMFYMILVLVADPKNIVSEGLHQPIGPCNETQRVVTPTAMVLEKKKYLCPKNYDEKYFDFHCVPGGKAPSQRGDEPLEWYAICGTPFENRAEYVVIIWSVCILFLFIFYQAAARSGRTPKVYRLIYRKANVHSSRTDHGTDVSETSALPVDIRGGRSLAESIPSQITANSKCTSTLPPANPGGKRGDYCGLAASRRF</sequence>
<dbReference type="PANTHER" id="PTHR35982">
    <property type="entry name" value="AGAP005361-PA"/>
    <property type="match status" value="1"/>
</dbReference>
<keyword evidence="8" id="KW-0408">Iron</keyword>
<dbReference type="InterPro" id="IPR042098">
    <property type="entry name" value="TauD-like_sf"/>
</dbReference>
<dbReference type="WBParaSite" id="jg15730">
    <property type="protein sequence ID" value="jg15730"/>
    <property type="gene ID" value="jg15730"/>
</dbReference>
<dbReference type="SUPFAM" id="SSF51197">
    <property type="entry name" value="Clavaminate synthase-like"/>
    <property type="match status" value="1"/>
</dbReference>
<dbReference type="Pfam" id="PF02668">
    <property type="entry name" value="TauD"/>
    <property type="match status" value="1"/>
</dbReference>
<feature type="transmembrane region" description="Helical" evidence="9">
    <location>
        <begin position="21"/>
        <end position="42"/>
    </location>
</feature>
<feature type="transmembrane region" description="Helical" evidence="9">
    <location>
        <begin position="670"/>
        <end position="691"/>
    </location>
</feature>
<keyword evidence="9" id="KW-1133">Transmembrane helix</keyword>
<dbReference type="Pfam" id="PF25085">
    <property type="entry name" value="DUF7802"/>
    <property type="match status" value="1"/>
</dbReference>
<evidence type="ECO:0000256" key="3">
    <source>
        <dbReference type="ARBA" id="ARBA00008654"/>
    </source>
</evidence>
<reference evidence="13" key="1">
    <citation type="submission" date="2022-11" db="UniProtKB">
        <authorList>
            <consortium name="WormBaseParasite"/>
        </authorList>
    </citation>
    <scope>IDENTIFICATION</scope>
</reference>
<proteinExistence type="inferred from homology"/>
<accession>A0A915D602</accession>
<feature type="transmembrane region" description="Helical" evidence="9">
    <location>
        <begin position="783"/>
        <end position="801"/>
    </location>
</feature>
<dbReference type="InterPro" id="IPR012776">
    <property type="entry name" value="Trimethyllysine_dOase"/>
</dbReference>
<dbReference type="InterPro" id="IPR038492">
    <property type="entry name" value="GBBH-like_N_sf"/>
</dbReference>
<dbReference type="InterPro" id="IPR056704">
    <property type="entry name" value="DUF7802"/>
</dbReference>
<feature type="domain" description="TauD/TfdA-like" evidence="10">
    <location>
        <begin position="217"/>
        <end position="470"/>
    </location>
</feature>
<feature type="transmembrane region" description="Helical" evidence="9">
    <location>
        <begin position="740"/>
        <end position="762"/>
    </location>
</feature>
<evidence type="ECO:0000313" key="13">
    <source>
        <dbReference type="WBParaSite" id="jg15730"/>
    </source>
</evidence>
<evidence type="ECO:0000256" key="1">
    <source>
        <dbReference type="ARBA" id="ARBA00001954"/>
    </source>
</evidence>
<evidence type="ECO:0000313" key="12">
    <source>
        <dbReference type="Proteomes" id="UP000887574"/>
    </source>
</evidence>
<keyword evidence="9" id="KW-0472">Membrane</keyword>
<comment type="similarity">
    <text evidence="3">Belongs to the gamma-BBH/TMLD family.</text>
</comment>
<keyword evidence="9" id="KW-0812">Transmembrane</keyword>
<dbReference type="InterPro" id="IPR003819">
    <property type="entry name" value="TauD/TfdA-like"/>
</dbReference>
<dbReference type="Proteomes" id="UP000887574">
    <property type="component" value="Unplaced"/>
</dbReference>
<evidence type="ECO:0000256" key="6">
    <source>
        <dbReference type="ARBA" id="ARBA00022873"/>
    </source>
</evidence>
<protein>
    <recommendedName>
        <fullName evidence="4">Trimethyllysine dioxygenase, mitochondrial</fullName>
    </recommendedName>
</protein>
<organism evidence="12 13">
    <name type="scientific">Ditylenchus dipsaci</name>
    <dbReference type="NCBI Taxonomy" id="166011"/>
    <lineage>
        <taxon>Eukaryota</taxon>
        <taxon>Metazoa</taxon>
        <taxon>Ecdysozoa</taxon>
        <taxon>Nematoda</taxon>
        <taxon>Chromadorea</taxon>
        <taxon>Rhabditida</taxon>
        <taxon>Tylenchina</taxon>
        <taxon>Tylenchomorpha</taxon>
        <taxon>Sphaerularioidea</taxon>
        <taxon>Anguinidae</taxon>
        <taxon>Anguininae</taxon>
        <taxon>Ditylenchus</taxon>
    </lineage>
</organism>
<keyword evidence="5" id="KW-0479">Metal-binding</keyword>
<dbReference type="GO" id="GO:0045329">
    <property type="term" value="P:carnitine biosynthetic process"/>
    <property type="evidence" value="ECO:0007669"/>
    <property type="project" value="UniProtKB-KW"/>
</dbReference>
<evidence type="ECO:0000259" key="11">
    <source>
        <dbReference type="Pfam" id="PF25085"/>
    </source>
</evidence>
<feature type="transmembrane region" description="Helical" evidence="9">
    <location>
        <begin position="561"/>
        <end position="582"/>
    </location>
</feature>
<dbReference type="CDD" id="cd00250">
    <property type="entry name" value="CAS_like"/>
    <property type="match status" value="1"/>
</dbReference>
<feature type="transmembrane region" description="Helical" evidence="9">
    <location>
        <begin position="602"/>
        <end position="621"/>
    </location>
</feature>
<evidence type="ECO:0000256" key="5">
    <source>
        <dbReference type="ARBA" id="ARBA00022723"/>
    </source>
</evidence>
<comment type="pathway">
    <text evidence="2">Amine and polyamine biosynthesis; carnitine biosynthesis.</text>
</comment>
<comment type="cofactor">
    <cofactor evidence="1">
        <name>Fe(2+)</name>
        <dbReference type="ChEBI" id="CHEBI:29033"/>
    </cofactor>
</comment>
<evidence type="ECO:0000256" key="7">
    <source>
        <dbReference type="ARBA" id="ARBA00023002"/>
    </source>
</evidence>
<dbReference type="GO" id="GO:0005506">
    <property type="term" value="F:iron ion binding"/>
    <property type="evidence" value="ECO:0007669"/>
    <property type="project" value="InterPro"/>
</dbReference>
<feature type="transmembrane region" description="Helical" evidence="9">
    <location>
        <begin position="712"/>
        <end position="734"/>
    </location>
</feature>
<keyword evidence="6" id="KW-0124">Carnitine biosynthesis</keyword>
<feature type="transmembrane region" description="Helical" evidence="9">
    <location>
        <begin position="535"/>
        <end position="554"/>
    </location>
</feature>
<dbReference type="GO" id="GO:0050353">
    <property type="term" value="F:trimethyllysine dioxygenase activity"/>
    <property type="evidence" value="ECO:0007669"/>
    <property type="project" value="InterPro"/>
</dbReference>
<evidence type="ECO:0000259" key="10">
    <source>
        <dbReference type="Pfam" id="PF02668"/>
    </source>
</evidence>
<feature type="transmembrane region" description="Helical" evidence="9">
    <location>
        <begin position="883"/>
        <end position="903"/>
    </location>
</feature>
<feature type="transmembrane region" description="Helical" evidence="9">
    <location>
        <begin position="633"/>
        <end position="658"/>
    </location>
</feature>
<evidence type="ECO:0000256" key="8">
    <source>
        <dbReference type="ARBA" id="ARBA00023004"/>
    </source>
</evidence>
<dbReference type="PANTHER" id="PTHR35982:SF1">
    <property type="entry name" value="SPIROCYCLASE, AVEC FAMILY"/>
    <property type="match status" value="1"/>
</dbReference>
<keyword evidence="12" id="KW-1185">Reference proteome</keyword>
<keyword evidence="7" id="KW-0560">Oxidoreductase</keyword>
<evidence type="ECO:0000256" key="9">
    <source>
        <dbReference type="SAM" id="Phobius"/>
    </source>
</evidence>
<dbReference type="NCBIfam" id="TIGR02410">
    <property type="entry name" value="carnitine_TMLD"/>
    <property type="match status" value="1"/>
</dbReference>
<name>A0A915D602_9BILA</name>
<evidence type="ECO:0000256" key="2">
    <source>
        <dbReference type="ARBA" id="ARBA00005022"/>
    </source>
</evidence>
<dbReference type="Gene3D" id="3.60.130.10">
    <property type="entry name" value="Clavaminate synthase-like"/>
    <property type="match status" value="1"/>
</dbReference>
<evidence type="ECO:0000256" key="4">
    <source>
        <dbReference type="ARBA" id="ARBA00016835"/>
    </source>
</evidence>
<dbReference type="Gene3D" id="3.30.2020.30">
    <property type="match status" value="1"/>
</dbReference>
<feature type="domain" description="DUF7802" evidence="11">
    <location>
        <begin position="481"/>
        <end position="902"/>
    </location>
</feature>
<dbReference type="AlphaFoldDB" id="A0A915D602"/>